<dbReference type="SUPFAM" id="SSF55961">
    <property type="entry name" value="Bet v1-like"/>
    <property type="match status" value="1"/>
</dbReference>
<organism evidence="2 3">
    <name type="scientific">Stentor coeruleus</name>
    <dbReference type="NCBI Taxonomy" id="5963"/>
    <lineage>
        <taxon>Eukaryota</taxon>
        <taxon>Sar</taxon>
        <taxon>Alveolata</taxon>
        <taxon>Ciliophora</taxon>
        <taxon>Postciliodesmatophora</taxon>
        <taxon>Heterotrichea</taxon>
        <taxon>Heterotrichida</taxon>
        <taxon>Stentoridae</taxon>
        <taxon>Stentor</taxon>
    </lineage>
</organism>
<protein>
    <recommendedName>
        <fullName evidence="1">START domain-containing protein</fullName>
    </recommendedName>
</protein>
<proteinExistence type="predicted"/>
<gene>
    <name evidence="2" type="ORF">SteCoe_36702</name>
</gene>
<sequence>MEDPHFGIANSAIDSVVDNVLQFMASNDGWEEMGTKEGVTGHKHPHESGFQIVKITVQIPRSASDVLAYIWDFNNKRIYDETLKEIREIKSFSPQLRIMYEQGNAPWPVSNRDFVYAQRMHERDDGFLLCSKSIDAGVPPNKGVERGEILYSGMYLRRAGDAATNLTFAACVDPKGSIPKAVVNKMGKKQIDKFLAIKKALVR</sequence>
<comment type="caution">
    <text evidence="2">The sequence shown here is derived from an EMBL/GenBank/DDBJ whole genome shotgun (WGS) entry which is preliminary data.</text>
</comment>
<dbReference type="CDD" id="cd00177">
    <property type="entry name" value="START"/>
    <property type="match status" value="1"/>
</dbReference>
<dbReference type="Proteomes" id="UP000187209">
    <property type="component" value="Unassembled WGS sequence"/>
</dbReference>
<evidence type="ECO:0000313" key="3">
    <source>
        <dbReference type="Proteomes" id="UP000187209"/>
    </source>
</evidence>
<dbReference type="PANTHER" id="PTHR19308">
    <property type="entry name" value="PHOSPHATIDYLCHOLINE TRANSFER PROTEIN"/>
    <property type="match status" value="1"/>
</dbReference>
<evidence type="ECO:0000259" key="1">
    <source>
        <dbReference type="PROSITE" id="PS50848"/>
    </source>
</evidence>
<dbReference type="InterPro" id="IPR023393">
    <property type="entry name" value="START-like_dom_sf"/>
</dbReference>
<dbReference type="EMBL" id="MPUH01001717">
    <property type="protein sequence ID" value="OMJ66445.1"/>
    <property type="molecule type" value="Genomic_DNA"/>
</dbReference>
<dbReference type="GO" id="GO:0008289">
    <property type="term" value="F:lipid binding"/>
    <property type="evidence" value="ECO:0007669"/>
    <property type="project" value="InterPro"/>
</dbReference>
<dbReference type="OrthoDB" id="312717at2759"/>
<name>A0A1R2APS4_9CILI</name>
<feature type="domain" description="START" evidence="1">
    <location>
        <begin position="1"/>
        <end position="203"/>
    </location>
</feature>
<evidence type="ECO:0000313" key="2">
    <source>
        <dbReference type="EMBL" id="OMJ66445.1"/>
    </source>
</evidence>
<dbReference type="GO" id="GO:0005737">
    <property type="term" value="C:cytoplasm"/>
    <property type="evidence" value="ECO:0007669"/>
    <property type="project" value="UniProtKB-ARBA"/>
</dbReference>
<reference evidence="2 3" key="1">
    <citation type="submission" date="2016-11" db="EMBL/GenBank/DDBJ databases">
        <title>The macronuclear genome of Stentor coeruleus: a giant cell with tiny introns.</title>
        <authorList>
            <person name="Slabodnick M."/>
            <person name="Ruby J.G."/>
            <person name="Reiff S.B."/>
            <person name="Swart E.C."/>
            <person name="Gosai S."/>
            <person name="Prabakaran S."/>
            <person name="Witkowska E."/>
            <person name="Larue G.E."/>
            <person name="Fisher S."/>
            <person name="Freeman R.M."/>
            <person name="Gunawardena J."/>
            <person name="Chu W."/>
            <person name="Stover N.A."/>
            <person name="Gregory B.D."/>
            <person name="Nowacki M."/>
            <person name="Derisi J."/>
            <person name="Roy S.W."/>
            <person name="Marshall W.F."/>
            <person name="Sood P."/>
        </authorList>
    </citation>
    <scope>NUCLEOTIDE SEQUENCE [LARGE SCALE GENOMIC DNA]</scope>
    <source>
        <strain evidence="2">WM001</strain>
    </source>
</reference>
<dbReference type="Gene3D" id="3.30.530.20">
    <property type="match status" value="1"/>
</dbReference>
<dbReference type="SMART" id="SM00234">
    <property type="entry name" value="START"/>
    <property type="match status" value="1"/>
</dbReference>
<dbReference type="InterPro" id="IPR051213">
    <property type="entry name" value="START_lipid_transfer"/>
</dbReference>
<keyword evidence="3" id="KW-1185">Reference proteome</keyword>
<dbReference type="PANTHER" id="PTHR19308:SF56">
    <property type="entry name" value="START DOMAIN-CONTAINING PROTEIN"/>
    <property type="match status" value="1"/>
</dbReference>
<accession>A0A1R2APS4</accession>
<dbReference type="Pfam" id="PF01852">
    <property type="entry name" value="START"/>
    <property type="match status" value="1"/>
</dbReference>
<dbReference type="PROSITE" id="PS50848">
    <property type="entry name" value="START"/>
    <property type="match status" value="1"/>
</dbReference>
<dbReference type="AlphaFoldDB" id="A0A1R2APS4"/>
<dbReference type="InterPro" id="IPR002913">
    <property type="entry name" value="START_lipid-bd_dom"/>
</dbReference>